<dbReference type="NCBIfam" id="NF003465">
    <property type="entry name" value="PRK05089.1"/>
    <property type="match status" value="1"/>
</dbReference>
<sequence>MKDTNELKQRNKSLALKVAGIALGMTAFGFAMVPLYDVFCEITGLNGKTITVAEQGARDVKEREVTIEFVAHVDRGMPWKFQPPVAKMKVKLGEMHQVNFLAENLSGKHLIGQAVPSVSPGQAALYFNKTECFCFNNQPLDGRAKADLGLAFFVDEQLPANVHTITLAYTMYNITDAATDNNVAAQ</sequence>
<keyword evidence="8" id="KW-0186">Copper</keyword>
<evidence type="ECO:0000256" key="9">
    <source>
        <dbReference type="ARBA" id="ARBA00023136"/>
    </source>
</evidence>
<evidence type="ECO:0000256" key="1">
    <source>
        <dbReference type="ARBA" id="ARBA00004007"/>
    </source>
</evidence>
<comment type="function">
    <text evidence="1">Exerts its effect at some terminal stage of cytochrome c oxidase synthesis, probably by being involved in the insertion of the copper B into subunit I.</text>
</comment>
<accession>A0A4R6UL41</accession>
<dbReference type="GO" id="GO:0005886">
    <property type="term" value="C:plasma membrane"/>
    <property type="evidence" value="ECO:0007669"/>
    <property type="project" value="UniProtKB-SubCell"/>
</dbReference>
<gene>
    <name evidence="11" type="ORF">EV696_109132</name>
</gene>
<dbReference type="Gene3D" id="2.60.370.10">
    <property type="entry name" value="Ctag/Cox11"/>
    <property type="match status" value="1"/>
</dbReference>
<dbReference type="RefSeq" id="WP_133590976.1">
    <property type="nucleotide sequence ID" value="NZ_CP037953.1"/>
</dbReference>
<dbReference type="PANTHER" id="PTHR21320:SF3">
    <property type="entry name" value="CYTOCHROME C OXIDASE ASSEMBLY PROTEIN COX11, MITOCHONDRIAL-RELATED"/>
    <property type="match status" value="1"/>
</dbReference>
<dbReference type="InterPro" id="IPR007533">
    <property type="entry name" value="Cyt_c_oxidase_assmbl_CtaG"/>
</dbReference>
<keyword evidence="9 10" id="KW-0472">Membrane</keyword>
<proteinExistence type="inferred from homology"/>
<evidence type="ECO:0000256" key="10">
    <source>
        <dbReference type="SAM" id="Phobius"/>
    </source>
</evidence>
<protein>
    <recommendedName>
        <fullName evidence="4">Cytochrome c oxidase assembly protein CtaG</fullName>
    </recommendedName>
</protein>
<evidence type="ECO:0000256" key="4">
    <source>
        <dbReference type="ARBA" id="ARBA00015384"/>
    </source>
</evidence>
<dbReference type="GO" id="GO:0005507">
    <property type="term" value="F:copper ion binding"/>
    <property type="evidence" value="ECO:0007669"/>
    <property type="project" value="InterPro"/>
</dbReference>
<reference evidence="11 12" key="1">
    <citation type="submission" date="2019-03" db="EMBL/GenBank/DDBJ databases">
        <title>Genomic Encyclopedia of Type Strains, Phase IV (KMG-IV): sequencing the most valuable type-strain genomes for metagenomic binning, comparative biology and taxonomic classification.</title>
        <authorList>
            <person name="Goeker M."/>
        </authorList>
    </citation>
    <scope>NUCLEOTIDE SEQUENCE [LARGE SCALE GENOMIC DNA]</scope>
    <source>
        <strain evidence="11 12">DSM 103792</strain>
    </source>
</reference>
<dbReference type="Proteomes" id="UP000295375">
    <property type="component" value="Unassembled WGS sequence"/>
</dbReference>
<dbReference type="AlphaFoldDB" id="A0A4R6UL41"/>
<dbReference type="PANTHER" id="PTHR21320">
    <property type="entry name" value="CYTOCHROME C OXIDASE ASSEMBLY PROTEIN COX11-RELATED"/>
    <property type="match status" value="1"/>
</dbReference>
<dbReference type="OrthoDB" id="9804841at2"/>
<evidence type="ECO:0000313" key="11">
    <source>
        <dbReference type="EMBL" id="TDQ47728.1"/>
    </source>
</evidence>
<name>A0A4R6UL41_9GAMM</name>
<dbReference type="EMBL" id="SNYM01000009">
    <property type="protein sequence ID" value="TDQ47728.1"/>
    <property type="molecule type" value="Genomic_DNA"/>
</dbReference>
<comment type="similarity">
    <text evidence="3">Belongs to the COX11/CtaG family.</text>
</comment>
<evidence type="ECO:0000313" key="12">
    <source>
        <dbReference type="Proteomes" id="UP000295375"/>
    </source>
</evidence>
<evidence type="ECO:0000256" key="5">
    <source>
        <dbReference type="ARBA" id="ARBA00022692"/>
    </source>
</evidence>
<dbReference type="Pfam" id="PF04442">
    <property type="entry name" value="CtaG_Cox11"/>
    <property type="match status" value="1"/>
</dbReference>
<keyword evidence="6" id="KW-0735">Signal-anchor</keyword>
<feature type="transmembrane region" description="Helical" evidence="10">
    <location>
        <begin position="14"/>
        <end position="36"/>
    </location>
</feature>
<keyword evidence="12" id="KW-1185">Reference proteome</keyword>
<comment type="subcellular location">
    <subcellularLocation>
        <location evidence="2">Cell inner membrane</location>
        <topology evidence="2">Single-pass type II membrane protein</topology>
        <orientation evidence="2">Periplasmic side</orientation>
    </subcellularLocation>
</comment>
<evidence type="ECO:0000256" key="6">
    <source>
        <dbReference type="ARBA" id="ARBA00022968"/>
    </source>
</evidence>
<dbReference type="PIRSF" id="PIRSF005413">
    <property type="entry name" value="COX11"/>
    <property type="match status" value="1"/>
</dbReference>
<keyword evidence="5 10" id="KW-0812">Transmembrane</keyword>
<dbReference type="InterPro" id="IPR023471">
    <property type="entry name" value="CtaG/Cox11_dom_sf"/>
</dbReference>
<evidence type="ECO:0000256" key="3">
    <source>
        <dbReference type="ARBA" id="ARBA00009620"/>
    </source>
</evidence>
<evidence type="ECO:0000256" key="2">
    <source>
        <dbReference type="ARBA" id="ARBA00004382"/>
    </source>
</evidence>
<evidence type="ECO:0000256" key="8">
    <source>
        <dbReference type="ARBA" id="ARBA00023008"/>
    </source>
</evidence>
<evidence type="ECO:0000256" key="7">
    <source>
        <dbReference type="ARBA" id="ARBA00022989"/>
    </source>
</evidence>
<keyword evidence="7 10" id="KW-1133">Transmembrane helix</keyword>
<comment type="caution">
    <text evidence="11">The sequence shown here is derived from an EMBL/GenBank/DDBJ whole genome shotgun (WGS) entry which is preliminary data.</text>
</comment>
<dbReference type="SUPFAM" id="SSF110111">
    <property type="entry name" value="Ctag/Cox11"/>
    <property type="match status" value="1"/>
</dbReference>
<organism evidence="11 12">
    <name type="scientific">Permianibacter aggregans</name>
    <dbReference type="NCBI Taxonomy" id="1510150"/>
    <lineage>
        <taxon>Bacteria</taxon>
        <taxon>Pseudomonadati</taxon>
        <taxon>Pseudomonadota</taxon>
        <taxon>Gammaproteobacteria</taxon>
        <taxon>Pseudomonadales</taxon>
        <taxon>Pseudomonadaceae</taxon>
        <taxon>Permianibacter</taxon>
    </lineage>
</organism>